<keyword evidence="1" id="KW-0677">Repeat</keyword>
<feature type="repeat" description="NHL" evidence="2">
    <location>
        <begin position="1050"/>
        <end position="1093"/>
    </location>
</feature>
<protein>
    <submittedName>
        <fullName evidence="5">Uncharacterized protein</fullName>
    </submittedName>
</protein>
<name>C3YK74_BRAFL</name>
<feature type="compositionally biased region" description="Basic and acidic residues" evidence="3">
    <location>
        <begin position="350"/>
        <end position="362"/>
    </location>
</feature>
<evidence type="ECO:0000256" key="2">
    <source>
        <dbReference type="PROSITE-ProRule" id="PRU00504"/>
    </source>
</evidence>
<dbReference type="InParanoid" id="C3YK74"/>
<dbReference type="SUPFAM" id="SSF63829">
    <property type="entry name" value="Calcium-dependent phosphotriesterase"/>
    <property type="match status" value="1"/>
</dbReference>
<sequence>MMQQSNTPTQATSGVVMSLEPPSIQTQSLVVNVDHKPGTDTTLHEDVYGNDDGVSEGVYENDDDVAKDVYENDDGVSEGVYENDDNVAKDYEDDDDLSEDVYKNDEDVYENDDNVVEDVYENNDDVVAEGVYENDDDVAEDVYENDDDVAEDVYENNDDVPENVYENNDVDDDQHEYLDLNEPTESTNPPPVATDGEPAPQGPMCPSRACAQLVCAVITASATVAIILAGIFIAEPLESRPHTRLYPTTQIRNIEGDLLVLIAFGDLRVPSLEIGTRRRSTPARTVDPENYAASSVSSFRVVPFSTLPDIFLPTKMMQQSNTPTQATSGVVTSLEPPSIQTQSLFVNVDHKPGTDTTVHEDVYGNDDGVSEGLYENDDDVAEDVYENDDDVAKDVYENDDGVSEGVYENDDNVAKDYEDDDDLSEDVYKNDEDVYENDDNVVEDVYENNDDVVAEGVYENDDDVAEDVYENDDDVAEDVYENNDDVPENVYENNDVDDDQHEYLDLNEPTESTNPPPGTKKDAGKRHVITFGGRGSTPGKFARISGVVVSASNEILVVEYDNCRVQAFNMNGVYIRHFLTTVPGKPGRNMNPDDISIDGNDNLWVVGKLVSVGSYAVQYNRDGQALAKFRVPNSSTSLAIAVDVQSDYILVANFDTSSCKIFIYQANGKIVRNLQLDISCSSFIAINRDGAIFTLENNIVHVFNQRGHLLFKFADVYVNDDVPEDAYEDNDNVAVAVYDNDDDVAVDVFENDDDVHEDAYENHYVDDDVPEDAYVNDDDVHEDAYENDDDVAVAVYENDDDVAVDVFVNDDDAPEDAYENDDVPEDAYENDNDMAGDAYENDDMAVDLYENDNIDNDEHVNQDLDEPTGKGKPPTVENDEVVAEDVYENDEVLAKNVYENDDDVAEDVYENDKGVAEDVYENDNEDDDDEHVYQDLDEPVESANPPPDKGPAPHGPIRPSRTCAQLVCAVITASATVAMILSGIFIAGPLESRPHPTSTTRHIKELELLPTEESSQTEIKRVSTTTTLDKDLHTSTNIERTTEDGGKRHVITFGGRGTTLGKFARLSGVVVSSRNEIFVADEDNNRVQLFNMKGVYIRHFLTTVPGKARSAIKPASLSIDGHDNLWVVGNVKFFSYVPKAKATGETPKRWRDQIAKDIGQSIKFAESSAKDRATWRLLTRGQLLA</sequence>
<evidence type="ECO:0000256" key="3">
    <source>
        <dbReference type="SAM" id="MobiDB-lite"/>
    </source>
</evidence>
<dbReference type="PANTHER" id="PTHR24104">
    <property type="entry name" value="E3 UBIQUITIN-PROTEIN LIGASE NHLRC1-RELATED"/>
    <property type="match status" value="1"/>
</dbReference>
<feature type="region of interest" description="Disordered" evidence="3">
    <location>
        <begin position="395"/>
        <end position="424"/>
    </location>
</feature>
<feature type="region of interest" description="Disordered" evidence="3">
    <location>
        <begin position="813"/>
        <end position="838"/>
    </location>
</feature>
<keyword evidence="4" id="KW-0812">Transmembrane</keyword>
<organism>
    <name type="scientific">Branchiostoma floridae</name>
    <name type="common">Florida lancelet</name>
    <name type="synonym">Amphioxus</name>
    <dbReference type="NCBI Taxonomy" id="7739"/>
    <lineage>
        <taxon>Eukaryota</taxon>
        <taxon>Metazoa</taxon>
        <taxon>Chordata</taxon>
        <taxon>Cephalochordata</taxon>
        <taxon>Leptocardii</taxon>
        <taxon>Amphioxiformes</taxon>
        <taxon>Branchiostomatidae</taxon>
        <taxon>Branchiostoma</taxon>
    </lineage>
</organism>
<dbReference type="EMBL" id="GG666520">
    <property type="protein sequence ID" value="EEN59531.1"/>
    <property type="molecule type" value="Genomic_DNA"/>
</dbReference>
<dbReference type="PANTHER" id="PTHR24104:SF50">
    <property type="entry name" value="SMP-30_GLUCONOLACTONASE_LRE-LIKE REGION DOMAIN-CONTAINING PROTEIN"/>
    <property type="match status" value="1"/>
</dbReference>
<feature type="compositionally biased region" description="Acidic residues" evidence="3">
    <location>
        <begin position="397"/>
        <end position="424"/>
    </location>
</feature>
<feature type="transmembrane region" description="Helical" evidence="4">
    <location>
        <begin position="211"/>
        <end position="234"/>
    </location>
</feature>
<feature type="repeat" description="NHL" evidence="2">
    <location>
        <begin position="528"/>
        <end position="571"/>
    </location>
</feature>
<feature type="region of interest" description="Disordered" evidence="3">
    <location>
        <begin position="350"/>
        <end position="374"/>
    </location>
</feature>
<feature type="region of interest" description="Disordered" evidence="3">
    <location>
        <begin position="855"/>
        <end position="877"/>
    </location>
</feature>
<accession>C3YK74</accession>
<dbReference type="PROSITE" id="PS51125">
    <property type="entry name" value="NHL"/>
    <property type="match status" value="2"/>
</dbReference>
<feature type="region of interest" description="Disordered" evidence="3">
    <location>
        <begin position="35"/>
        <end position="100"/>
    </location>
</feature>
<gene>
    <name evidence="5" type="ORF">BRAFLDRAFT_79055</name>
</gene>
<evidence type="ECO:0000256" key="4">
    <source>
        <dbReference type="SAM" id="Phobius"/>
    </source>
</evidence>
<dbReference type="eggNOG" id="KOG2177">
    <property type="taxonomic scope" value="Eukaryota"/>
</dbReference>
<dbReference type="Gene3D" id="2.120.10.30">
    <property type="entry name" value="TolB, C-terminal domain"/>
    <property type="match status" value="2"/>
</dbReference>
<feature type="region of interest" description="Disordered" evidence="3">
    <location>
        <begin position="180"/>
        <end position="200"/>
    </location>
</feature>
<dbReference type="InterPro" id="IPR011042">
    <property type="entry name" value="6-blade_b-propeller_TolB-like"/>
</dbReference>
<evidence type="ECO:0000313" key="5">
    <source>
        <dbReference type="EMBL" id="EEN59531.1"/>
    </source>
</evidence>
<dbReference type="SUPFAM" id="SSF63825">
    <property type="entry name" value="YWTD domain"/>
    <property type="match status" value="1"/>
</dbReference>
<reference evidence="5" key="1">
    <citation type="journal article" date="2008" name="Nature">
        <title>The amphioxus genome and the evolution of the chordate karyotype.</title>
        <authorList>
            <consortium name="US DOE Joint Genome Institute (JGI-PGF)"/>
            <person name="Putnam N.H."/>
            <person name="Butts T."/>
            <person name="Ferrier D.E.K."/>
            <person name="Furlong R.F."/>
            <person name="Hellsten U."/>
            <person name="Kawashima T."/>
            <person name="Robinson-Rechavi M."/>
            <person name="Shoguchi E."/>
            <person name="Terry A."/>
            <person name="Yu J.-K."/>
            <person name="Benito-Gutierrez E.L."/>
            <person name="Dubchak I."/>
            <person name="Garcia-Fernandez J."/>
            <person name="Gibson-Brown J.J."/>
            <person name="Grigoriev I.V."/>
            <person name="Horton A.C."/>
            <person name="de Jong P.J."/>
            <person name="Jurka J."/>
            <person name="Kapitonov V.V."/>
            <person name="Kohara Y."/>
            <person name="Kuroki Y."/>
            <person name="Lindquist E."/>
            <person name="Lucas S."/>
            <person name="Osoegawa K."/>
            <person name="Pennacchio L.A."/>
            <person name="Salamov A.A."/>
            <person name="Satou Y."/>
            <person name="Sauka-Spengler T."/>
            <person name="Schmutz J."/>
            <person name="Shin-I T."/>
            <person name="Toyoda A."/>
            <person name="Bronner-Fraser M."/>
            <person name="Fujiyama A."/>
            <person name="Holland L.Z."/>
            <person name="Holland P.W.H."/>
            <person name="Satoh N."/>
            <person name="Rokhsar D.S."/>
        </authorList>
    </citation>
    <scope>NUCLEOTIDE SEQUENCE [LARGE SCALE GENOMIC DNA]</scope>
    <source>
        <strain evidence="5">S238N-H82</strain>
        <tissue evidence="5">Testes</tissue>
    </source>
</reference>
<dbReference type="InterPro" id="IPR050952">
    <property type="entry name" value="TRIM-NHL_E3_ligases"/>
</dbReference>
<feature type="region of interest" description="Disordered" evidence="3">
    <location>
        <begin position="938"/>
        <end position="958"/>
    </location>
</feature>
<feature type="compositionally biased region" description="Acidic residues" evidence="3">
    <location>
        <begin position="71"/>
        <end position="99"/>
    </location>
</feature>
<keyword evidence="4" id="KW-1133">Transmembrane helix</keyword>
<dbReference type="Pfam" id="PF01436">
    <property type="entry name" value="NHL"/>
    <property type="match status" value="1"/>
</dbReference>
<evidence type="ECO:0000256" key="1">
    <source>
        <dbReference type="ARBA" id="ARBA00022737"/>
    </source>
</evidence>
<dbReference type="InterPro" id="IPR001258">
    <property type="entry name" value="NHL_repeat"/>
</dbReference>
<proteinExistence type="predicted"/>
<feature type="compositionally biased region" description="Basic and acidic residues" evidence="3">
    <location>
        <begin position="35"/>
        <end position="47"/>
    </location>
</feature>
<keyword evidence="4" id="KW-0472">Membrane</keyword>
<feature type="compositionally biased region" description="Pro residues" evidence="3">
    <location>
        <begin position="944"/>
        <end position="956"/>
    </location>
</feature>
<dbReference type="AlphaFoldDB" id="C3YK74"/>